<dbReference type="AlphaFoldDB" id="A0A0C2XAE2"/>
<reference evidence="1 2" key="1">
    <citation type="submission" date="2014-04" db="EMBL/GenBank/DDBJ databases">
        <authorList>
            <consortium name="DOE Joint Genome Institute"/>
            <person name="Kuo A."/>
            <person name="Zuccaro A."/>
            <person name="Kohler A."/>
            <person name="Nagy L.G."/>
            <person name="Floudas D."/>
            <person name="Copeland A."/>
            <person name="Barry K.W."/>
            <person name="Cichocki N."/>
            <person name="Veneault-Fourrey C."/>
            <person name="LaButti K."/>
            <person name="Lindquist E.A."/>
            <person name="Lipzen A."/>
            <person name="Lundell T."/>
            <person name="Morin E."/>
            <person name="Murat C."/>
            <person name="Sun H."/>
            <person name="Tunlid A."/>
            <person name="Henrissat B."/>
            <person name="Grigoriev I.V."/>
            <person name="Hibbett D.S."/>
            <person name="Martin F."/>
            <person name="Nordberg H.P."/>
            <person name="Cantor M.N."/>
            <person name="Hua S.X."/>
        </authorList>
    </citation>
    <scope>NUCLEOTIDE SEQUENCE [LARGE SCALE GENOMIC DNA]</scope>
    <source>
        <strain evidence="1 2">MAFF 305830</strain>
    </source>
</reference>
<dbReference type="Proteomes" id="UP000054097">
    <property type="component" value="Unassembled WGS sequence"/>
</dbReference>
<protein>
    <submittedName>
        <fullName evidence="1">Uncharacterized protein</fullName>
    </submittedName>
</protein>
<sequence>MGAETTDSANTYHTITNSNGQFFLPDIWSRAKDGTQNRATESQLYFERQDPNEKIMDIINKDGYLGIESVFKEGEYVVALVKTGDKENGFPIKLCAEANLFHGAGKGKGRALDSYPYYQAEV</sequence>
<organism evidence="1 2">
    <name type="scientific">Serendipita vermifera MAFF 305830</name>
    <dbReference type="NCBI Taxonomy" id="933852"/>
    <lineage>
        <taxon>Eukaryota</taxon>
        <taxon>Fungi</taxon>
        <taxon>Dikarya</taxon>
        <taxon>Basidiomycota</taxon>
        <taxon>Agaricomycotina</taxon>
        <taxon>Agaricomycetes</taxon>
        <taxon>Sebacinales</taxon>
        <taxon>Serendipitaceae</taxon>
        <taxon>Serendipita</taxon>
    </lineage>
</organism>
<evidence type="ECO:0000313" key="1">
    <source>
        <dbReference type="EMBL" id="KIM26147.1"/>
    </source>
</evidence>
<dbReference type="EMBL" id="KN824308">
    <property type="protein sequence ID" value="KIM26147.1"/>
    <property type="molecule type" value="Genomic_DNA"/>
</dbReference>
<keyword evidence="2" id="KW-1185">Reference proteome</keyword>
<accession>A0A0C2XAE2</accession>
<gene>
    <name evidence="1" type="ORF">M408DRAFT_10010</name>
</gene>
<dbReference type="HOGENOM" id="CLU_2028166_0_0_1"/>
<reference evidence="2" key="2">
    <citation type="submission" date="2015-01" db="EMBL/GenBank/DDBJ databases">
        <title>Evolutionary Origins and Diversification of the Mycorrhizal Mutualists.</title>
        <authorList>
            <consortium name="DOE Joint Genome Institute"/>
            <consortium name="Mycorrhizal Genomics Consortium"/>
            <person name="Kohler A."/>
            <person name="Kuo A."/>
            <person name="Nagy L.G."/>
            <person name="Floudas D."/>
            <person name="Copeland A."/>
            <person name="Barry K.W."/>
            <person name="Cichocki N."/>
            <person name="Veneault-Fourrey C."/>
            <person name="LaButti K."/>
            <person name="Lindquist E.A."/>
            <person name="Lipzen A."/>
            <person name="Lundell T."/>
            <person name="Morin E."/>
            <person name="Murat C."/>
            <person name="Riley R."/>
            <person name="Ohm R."/>
            <person name="Sun H."/>
            <person name="Tunlid A."/>
            <person name="Henrissat B."/>
            <person name="Grigoriev I.V."/>
            <person name="Hibbett D.S."/>
            <person name="Martin F."/>
        </authorList>
    </citation>
    <scope>NUCLEOTIDE SEQUENCE [LARGE SCALE GENOMIC DNA]</scope>
    <source>
        <strain evidence="2">MAFF 305830</strain>
    </source>
</reference>
<name>A0A0C2XAE2_SERVB</name>
<proteinExistence type="predicted"/>
<evidence type="ECO:0000313" key="2">
    <source>
        <dbReference type="Proteomes" id="UP000054097"/>
    </source>
</evidence>